<reference evidence="2 3" key="1">
    <citation type="submission" date="2019-02" db="EMBL/GenBank/DDBJ databases">
        <title>Deep-cultivation of Planctomycetes and their phenomic and genomic characterization uncovers novel biology.</title>
        <authorList>
            <person name="Wiegand S."/>
            <person name="Jogler M."/>
            <person name="Boedeker C."/>
            <person name="Pinto D."/>
            <person name="Vollmers J."/>
            <person name="Rivas-Marin E."/>
            <person name="Kohn T."/>
            <person name="Peeters S.H."/>
            <person name="Heuer A."/>
            <person name="Rast P."/>
            <person name="Oberbeckmann S."/>
            <person name="Bunk B."/>
            <person name="Jeske O."/>
            <person name="Meyerdierks A."/>
            <person name="Storesund J.E."/>
            <person name="Kallscheuer N."/>
            <person name="Luecker S."/>
            <person name="Lage O.M."/>
            <person name="Pohl T."/>
            <person name="Merkel B.J."/>
            <person name="Hornburger P."/>
            <person name="Mueller R.-W."/>
            <person name="Bruemmer F."/>
            <person name="Labrenz M."/>
            <person name="Spormann A.M."/>
            <person name="Op den Camp H."/>
            <person name="Overmann J."/>
            <person name="Amann R."/>
            <person name="Jetten M.S.M."/>
            <person name="Mascher T."/>
            <person name="Medema M.H."/>
            <person name="Devos D.P."/>
            <person name="Kaster A.-K."/>
            <person name="Ovreas L."/>
            <person name="Rohde M."/>
            <person name="Galperin M.Y."/>
            <person name="Jogler C."/>
        </authorList>
    </citation>
    <scope>NUCLEOTIDE SEQUENCE [LARGE SCALE GENOMIC DNA]</scope>
    <source>
        <strain evidence="2 3">Pan161</strain>
    </source>
</reference>
<dbReference type="GO" id="GO:0004512">
    <property type="term" value="F:inositol-3-phosphate synthase activity"/>
    <property type="evidence" value="ECO:0007669"/>
    <property type="project" value="InterPro"/>
</dbReference>
<gene>
    <name evidence="2" type="ORF">Pan161_32300</name>
</gene>
<accession>A0A517VEX8</accession>
<protein>
    <submittedName>
        <fullName evidence="2">Myo-inositol-1-phosphate synthase</fullName>
    </submittedName>
</protein>
<keyword evidence="3" id="KW-1185">Reference proteome</keyword>
<dbReference type="AlphaFoldDB" id="A0A517VEX8"/>
<keyword evidence="1" id="KW-0472">Membrane</keyword>
<dbReference type="InterPro" id="IPR036291">
    <property type="entry name" value="NAD(P)-bd_dom_sf"/>
</dbReference>
<feature type="transmembrane region" description="Helical" evidence="1">
    <location>
        <begin position="6"/>
        <end position="28"/>
    </location>
</feature>
<keyword evidence="1" id="KW-1133">Transmembrane helix</keyword>
<evidence type="ECO:0000313" key="2">
    <source>
        <dbReference type="EMBL" id="QDT91570.1"/>
    </source>
</evidence>
<evidence type="ECO:0000256" key="1">
    <source>
        <dbReference type="SAM" id="Phobius"/>
    </source>
</evidence>
<dbReference type="GO" id="GO:0008654">
    <property type="term" value="P:phospholipid biosynthetic process"/>
    <property type="evidence" value="ECO:0007669"/>
    <property type="project" value="InterPro"/>
</dbReference>
<dbReference type="KEGG" id="gax:Pan161_32300"/>
<keyword evidence="1" id="KW-0812">Transmembrane</keyword>
<proteinExistence type="predicted"/>
<sequence length="121" mass="13262">MTKQRIGIWIIGAWGGVSTTVAVGLTALQKGLSGTSGLVSENPYFEKLNLADWDQLVIGGHEIRDTSFVDAAKHFSETSGVFHPALLQAVEPELKAVQFVTTFPTFLREFSHLGKVQSFRQ</sequence>
<name>A0A517VEX8_9PLAN</name>
<evidence type="ECO:0000313" key="3">
    <source>
        <dbReference type="Proteomes" id="UP000316855"/>
    </source>
</evidence>
<dbReference type="Proteomes" id="UP000316855">
    <property type="component" value="Chromosome"/>
</dbReference>
<organism evidence="2 3">
    <name type="scientific">Gimesia algae</name>
    <dbReference type="NCBI Taxonomy" id="2527971"/>
    <lineage>
        <taxon>Bacteria</taxon>
        <taxon>Pseudomonadati</taxon>
        <taxon>Planctomycetota</taxon>
        <taxon>Planctomycetia</taxon>
        <taxon>Planctomycetales</taxon>
        <taxon>Planctomycetaceae</taxon>
        <taxon>Gimesia</taxon>
    </lineage>
</organism>
<dbReference type="SUPFAM" id="SSF51735">
    <property type="entry name" value="NAD(P)-binding Rossmann-fold domains"/>
    <property type="match status" value="1"/>
</dbReference>
<dbReference type="EMBL" id="CP036343">
    <property type="protein sequence ID" value="QDT91570.1"/>
    <property type="molecule type" value="Genomic_DNA"/>
</dbReference>
<dbReference type="RefSeq" id="WP_197995320.1">
    <property type="nucleotide sequence ID" value="NZ_CP036343.1"/>
</dbReference>
<dbReference type="Gene3D" id="3.40.50.720">
    <property type="entry name" value="NAD(P)-binding Rossmann-like Domain"/>
    <property type="match status" value="1"/>
</dbReference>
<dbReference type="GO" id="GO:0006021">
    <property type="term" value="P:inositol biosynthetic process"/>
    <property type="evidence" value="ECO:0007669"/>
    <property type="project" value="InterPro"/>
</dbReference>